<dbReference type="Proteomes" id="UP000001631">
    <property type="component" value="Unassembled WGS sequence"/>
</dbReference>
<feature type="region of interest" description="Disordered" evidence="1">
    <location>
        <begin position="86"/>
        <end position="108"/>
    </location>
</feature>
<evidence type="ECO:0000256" key="1">
    <source>
        <dbReference type="SAM" id="MobiDB-lite"/>
    </source>
</evidence>
<dbReference type="HOGENOM" id="CLU_2196138_0_0_1"/>
<sequence>MCTSNQDGNSYNTREASLKTVGFRRSFNFDCLPSNPIYEGNTSHNLITDTVNPPGQSIKSLPRRLDKPTTSVTIFSVFALSKIPPEPGPNISQNVAQLDTPNSSLRNG</sequence>
<reference evidence="2" key="1">
    <citation type="submission" date="2009-02" db="EMBL/GenBank/DDBJ databases">
        <title>The Genome Sequence of Ajellomyces capsulatus strain G186AR.</title>
        <authorList>
            <consortium name="The Broad Institute Genome Sequencing Platform"/>
            <person name="Champion M."/>
            <person name="Cuomo C."/>
            <person name="Ma L.-J."/>
            <person name="Henn M.R."/>
            <person name="Sil A."/>
            <person name="Goldman B."/>
            <person name="Young S.K."/>
            <person name="Kodira C.D."/>
            <person name="Zeng Q."/>
            <person name="Koehrsen M."/>
            <person name="Alvarado L."/>
            <person name="Berlin A."/>
            <person name="Borenstein D."/>
            <person name="Chen Z."/>
            <person name="Engels R."/>
            <person name="Freedman E."/>
            <person name="Gellesch M."/>
            <person name="Goldberg J."/>
            <person name="Griggs A."/>
            <person name="Gujja S."/>
            <person name="Heiman D."/>
            <person name="Hepburn T."/>
            <person name="Howarth C."/>
            <person name="Jen D."/>
            <person name="Larson L."/>
            <person name="Lewis B."/>
            <person name="Mehta T."/>
            <person name="Park D."/>
            <person name="Pearson M."/>
            <person name="Roberts A."/>
            <person name="Saif S."/>
            <person name="Shea T."/>
            <person name="Shenoy N."/>
            <person name="Sisk P."/>
            <person name="Stolte C."/>
            <person name="Sykes S."/>
            <person name="Walk T."/>
            <person name="White J."/>
            <person name="Yandava C."/>
            <person name="Klein B."/>
            <person name="McEwen J.G."/>
            <person name="Puccia R."/>
            <person name="Goldman G.H."/>
            <person name="Felipe M.S."/>
            <person name="Nino-Vega G."/>
            <person name="San-Blas G."/>
            <person name="Taylor J."/>
            <person name="Mendoza L."/>
            <person name="Galagan J."/>
            <person name="Nusbaum C."/>
            <person name="Birren B."/>
        </authorList>
    </citation>
    <scope>NUCLEOTIDE SEQUENCE</scope>
    <source>
        <strain evidence="2">G186AR</strain>
    </source>
</reference>
<dbReference type="RefSeq" id="XP_045291236.1">
    <property type="nucleotide sequence ID" value="XM_045427261.1"/>
</dbReference>
<gene>
    <name evidence="2" type="ORF">HCBG_00211</name>
</gene>
<dbReference type="EMBL" id="GG663363">
    <property type="protein sequence ID" value="EEH10756.1"/>
    <property type="molecule type" value="Genomic_DNA"/>
</dbReference>
<protein>
    <submittedName>
        <fullName evidence="2">Uncharacterized protein</fullName>
    </submittedName>
</protein>
<organism evidence="2 3">
    <name type="scientific">Ajellomyces capsulatus (strain G186AR / H82 / ATCC MYA-2454 / RMSCC 2432)</name>
    <name type="common">Darling's disease fungus</name>
    <name type="synonym">Histoplasma capsulatum</name>
    <dbReference type="NCBI Taxonomy" id="447093"/>
    <lineage>
        <taxon>Eukaryota</taxon>
        <taxon>Fungi</taxon>
        <taxon>Dikarya</taxon>
        <taxon>Ascomycota</taxon>
        <taxon>Pezizomycotina</taxon>
        <taxon>Eurotiomycetes</taxon>
        <taxon>Eurotiomycetidae</taxon>
        <taxon>Onygenales</taxon>
        <taxon>Ajellomycetaceae</taxon>
        <taxon>Histoplasma</taxon>
    </lineage>
</organism>
<dbReference type="GeneID" id="69033228"/>
<dbReference type="AlphaFoldDB" id="C0NAR5"/>
<feature type="compositionally biased region" description="Polar residues" evidence="1">
    <location>
        <begin position="90"/>
        <end position="108"/>
    </location>
</feature>
<dbReference type="InParanoid" id="C0NAR5"/>
<name>C0NAR5_AJECG</name>
<evidence type="ECO:0000313" key="2">
    <source>
        <dbReference type="EMBL" id="EEH10756.1"/>
    </source>
</evidence>
<evidence type="ECO:0000313" key="3">
    <source>
        <dbReference type="Proteomes" id="UP000001631"/>
    </source>
</evidence>
<proteinExistence type="predicted"/>
<keyword evidence="3" id="KW-1185">Reference proteome</keyword>
<accession>C0NAR5</accession>